<evidence type="ECO:0000256" key="1">
    <source>
        <dbReference type="SAM" id="MobiDB-lite"/>
    </source>
</evidence>
<dbReference type="RefSeq" id="WP_094245908.1">
    <property type="nucleotide sequence ID" value="NZ_CP017703.1"/>
</dbReference>
<evidence type="ECO:0000313" key="3">
    <source>
        <dbReference type="Proteomes" id="UP000214606"/>
    </source>
</evidence>
<gene>
    <name evidence="2" type="ORF">AP3564_15105</name>
</gene>
<feature type="region of interest" description="Disordered" evidence="1">
    <location>
        <begin position="1"/>
        <end position="27"/>
    </location>
</feature>
<accession>A0A223E7Z8</accession>
<protein>
    <submittedName>
        <fullName evidence="2">Uncharacterized protein</fullName>
    </submittedName>
</protein>
<feature type="compositionally biased region" description="Basic residues" evidence="1">
    <location>
        <begin position="13"/>
        <end position="27"/>
    </location>
</feature>
<dbReference type="Proteomes" id="UP000214606">
    <property type="component" value="Chromosome"/>
</dbReference>
<sequence>MIKTARIFEQEKRKRSKKRKSRKRLTKHCKTNAATFAKLEEIAEKRESVLTSIYFFYAQYSPSLTPMRLPRKANTNQIQPWTLKARCRGETWHVYANGR</sequence>
<name>A0A223E7Z8_9BACI</name>
<evidence type="ECO:0000313" key="2">
    <source>
        <dbReference type="EMBL" id="ASS91368.1"/>
    </source>
</evidence>
<organism evidence="2 3">
    <name type="scientific">Aeribacillus pallidus</name>
    <dbReference type="NCBI Taxonomy" id="33936"/>
    <lineage>
        <taxon>Bacteria</taxon>
        <taxon>Bacillati</taxon>
        <taxon>Bacillota</taxon>
        <taxon>Bacilli</taxon>
        <taxon>Bacillales</taxon>
        <taxon>Bacillaceae</taxon>
        <taxon>Aeribacillus</taxon>
    </lineage>
</organism>
<dbReference type="KEGG" id="apak:AP3564_15105"/>
<feature type="compositionally biased region" description="Basic and acidic residues" evidence="1">
    <location>
        <begin position="1"/>
        <end position="12"/>
    </location>
</feature>
<dbReference type="EMBL" id="CP017703">
    <property type="protein sequence ID" value="ASS91368.1"/>
    <property type="molecule type" value="Genomic_DNA"/>
</dbReference>
<proteinExistence type="predicted"/>
<dbReference type="AlphaFoldDB" id="A0A223E7Z8"/>
<reference evidence="2 3" key="1">
    <citation type="submission" date="2016-10" db="EMBL/GenBank/DDBJ databases">
        <title>The whole genome sequencing and assembly of Aeribacillus pallidus KCTC3564 strain.</title>
        <authorList>
            <person name="Lee Y.-J."/>
            <person name="Park M.-K."/>
            <person name="Yi H."/>
            <person name="Bahn Y.-S."/>
            <person name="Kim J.F."/>
            <person name="Lee D.-W."/>
        </authorList>
    </citation>
    <scope>NUCLEOTIDE SEQUENCE [LARGE SCALE GENOMIC DNA]</scope>
    <source>
        <strain evidence="2 3">KCTC3564</strain>
    </source>
</reference>